<accession>A0A1Q2ME78</accession>
<dbReference type="InterPro" id="IPR017853">
    <property type="entry name" value="GH"/>
</dbReference>
<dbReference type="SUPFAM" id="SSF51445">
    <property type="entry name" value="(Trans)glycosidases"/>
    <property type="match status" value="1"/>
</dbReference>
<evidence type="ECO:0000256" key="3">
    <source>
        <dbReference type="ARBA" id="ARBA00012756"/>
    </source>
</evidence>
<proteinExistence type="inferred from homology"/>
<organism evidence="10 11">
    <name type="scientific">Limihaloglobus sulfuriphilus</name>
    <dbReference type="NCBI Taxonomy" id="1851148"/>
    <lineage>
        <taxon>Bacteria</taxon>
        <taxon>Pseudomonadati</taxon>
        <taxon>Planctomycetota</taxon>
        <taxon>Phycisphaerae</taxon>
        <taxon>Sedimentisphaerales</taxon>
        <taxon>Sedimentisphaeraceae</taxon>
        <taxon>Limihaloglobus</taxon>
    </lineage>
</organism>
<protein>
    <recommendedName>
        <fullName evidence="3">beta-galactosidase</fullName>
        <ecNumber evidence="3">3.2.1.23</ecNumber>
    </recommendedName>
</protein>
<dbReference type="Proteomes" id="UP000188181">
    <property type="component" value="Chromosome"/>
</dbReference>
<dbReference type="InterPro" id="IPR003476">
    <property type="entry name" value="Glyco_hydro_42"/>
</dbReference>
<evidence type="ECO:0000256" key="7">
    <source>
        <dbReference type="ARBA" id="ARBA00023295"/>
    </source>
</evidence>
<gene>
    <name evidence="10" type="primary">bgaB</name>
    <name evidence="10" type="ORF">SMSP2_01370</name>
</gene>
<dbReference type="GO" id="GO:0046872">
    <property type="term" value="F:metal ion binding"/>
    <property type="evidence" value="ECO:0007669"/>
    <property type="project" value="UniProtKB-KW"/>
</dbReference>
<comment type="similarity">
    <text evidence="2">Belongs to the glycosyl hydrolase 42 family.</text>
</comment>
<dbReference type="Gene3D" id="3.20.20.80">
    <property type="entry name" value="Glycosidases"/>
    <property type="match status" value="1"/>
</dbReference>
<dbReference type="CDD" id="cd03143">
    <property type="entry name" value="A4_beta-galactosidase_middle_domain"/>
    <property type="match status" value="1"/>
</dbReference>
<dbReference type="GO" id="GO:0005975">
    <property type="term" value="P:carbohydrate metabolic process"/>
    <property type="evidence" value="ECO:0007669"/>
    <property type="project" value="InterPro"/>
</dbReference>
<comment type="catalytic activity">
    <reaction evidence="1">
        <text>Hydrolysis of terminal non-reducing beta-D-galactose residues in beta-D-galactosides.</text>
        <dbReference type="EC" id="3.2.1.23"/>
    </reaction>
</comment>
<dbReference type="RefSeq" id="WP_146683226.1">
    <property type="nucleotide sequence ID" value="NZ_CP019646.1"/>
</dbReference>
<dbReference type="KEGG" id="pbas:SMSP2_01370"/>
<keyword evidence="7 10" id="KW-0326">Glycosidase</keyword>
<dbReference type="InterPro" id="IPR029062">
    <property type="entry name" value="Class_I_gatase-like"/>
</dbReference>
<feature type="domain" description="Beta-galactosidase trimerisation" evidence="9">
    <location>
        <begin position="437"/>
        <end position="592"/>
    </location>
</feature>
<keyword evidence="11" id="KW-1185">Reference proteome</keyword>
<dbReference type="PANTHER" id="PTHR36447:SF2">
    <property type="entry name" value="BETA-GALACTOSIDASE YESZ"/>
    <property type="match status" value="1"/>
</dbReference>
<dbReference type="PANTHER" id="PTHR36447">
    <property type="entry name" value="BETA-GALACTOSIDASE GANA"/>
    <property type="match status" value="1"/>
</dbReference>
<dbReference type="EC" id="3.2.1.23" evidence="3"/>
<keyword evidence="5 10" id="KW-0378">Hydrolase</keyword>
<sequence length="695" mass="79505">MFPIGTQYHRPPTPKMEKWEYDFKTMKEHGFNIIRGWAMWGWLNPKQGHYDFSELERLCDLGAENDIKVILLVNLESSPAWLYKKYPDTLYVDHKGVKVMPHTVHNTCCGGFPGHCLDWPDVRAHAEDFIEKLVTKFASHPALYGWEPHNEPLHEPARYYLCSDGELFCYCPKTLEKFTQWLREKYNNDINLLNNTWQRRYGEFDEVIPPIERGSYSDWTDWRLFHIESLVEQDRWRTQAIRDNDPQHPVMIHTRSGASGRNIVYDCTDDWRLSKLVDKFGFANFPESVSMLDHALAGDINRAAAGGKEFWMHELQSGSYGIGLDLPGPELSGERLAGWAWTTISQGAKGLLFWQYRTEQFGAEYGFNLVKLDGTPTQRLTAAAKIGETIREHEKLFDELKTVPAEVAIGYSPMNPLMLYVADGTVKPFDESYLGIYRMLCNLNVASVDIVRTDSQVVDDDFDKYKVLYLPLPLWIDEKTSAKIAAYVEQGGTIVSEPSLAFIETDFFSADTVPGMGLNKIFGCRREIISNSKDKILKIKAGNRTLSSRFLREILIPESAQVLGTYDNGEPAITVNNYGKGKAVYLGTNIFNNYYHQPSADVREFFQQHFHGNLKSFARTSNESTFVKIMETDAVKVVFLFNMADDDISTKLTVNLNITEAEDIYSHKKIQFEAGEQSSSEIHMKPHETCILLIK</sequence>
<reference evidence="11" key="1">
    <citation type="submission" date="2017-02" db="EMBL/GenBank/DDBJ databases">
        <title>Comparative genomics and description of representatives of a novel lineage of planctomycetes thriving in anoxic sediments.</title>
        <authorList>
            <person name="Spring S."/>
            <person name="Bunk B."/>
            <person name="Sproer C."/>
        </authorList>
    </citation>
    <scope>NUCLEOTIDE SEQUENCE [LARGE SCALE GENOMIC DNA]</scope>
    <source>
        <strain evidence="11">SM-Chi-D1</strain>
    </source>
</reference>
<keyword evidence="6" id="KW-0862">Zinc</keyword>
<dbReference type="GO" id="GO:0009341">
    <property type="term" value="C:beta-galactosidase complex"/>
    <property type="evidence" value="ECO:0007669"/>
    <property type="project" value="InterPro"/>
</dbReference>
<dbReference type="AlphaFoldDB" id="A0A1Q2ME78"/>
<dbReference type="GO" id="GO:0004565">
    <property type="term" value="F:beta-galactosidase activity"/>
    <property type="evidence" value="ECO:0007669"/>
    <property type="project" value="UniProtKB-EC"/>
</dbReference>
<dbReference type="SUPFAM" id="SSF52317">
    <property type="entry name" value="Class I glutamine amidotransferase-like"/>
    <property type="match status" value="1"/>
</dbReference>
<keyword evidence="4" id="KW-0479">Metal-binding</keyword>
<dbReference type="OrthoDB" id="222556at2"/>
<dbReference type="STRING" id="1851148.SMSP2_01370"/>
<evidence type="ECO:0000259" key="9">
    <source>
        <dbReference type="Pfam" id="PF08532"/>
    </source>
</evidence>
<dbReference type="Gene3D" id="3.40.50.880">
    <property type="match status" value="1"/>
</dbReference>
<evidence type="ECO:0000256" key="6">
    <source>
        <dbReference type="ARBA" id="ARBA00022833"/>
    </source>
</evidence>
<evidence type="ECO:0000313" key="11">
    <source>
        <dbReference type="Proteomes" id="UP000188181"/>
    </source>
</evidence>
<evidence type="ECO:0000313" key="10">
    <source>
        <dbReference type="EMBL" id="AQQ71006.1"/>
    </source>
</evidence>
<evidence type="ECO:0000256" key="4">
    <source>
        <dbReference type="ARBA" id="ARBA00022723"/>
    </source>
</evidence>
<dbReference type="InterPro" id="IPR013738">
    <property type="entry name" value="Beta_galactosidase_Trimer"/>
</dbReference>
<dbReference type="Pfam" id="PF02449">
    <property type="entry name" value="Glyco_hydro_42"/>
    <property type="match status" value="1"/>
</dbReference>
<dbReference type="InterPro" id="IPR013529">
    <property type="entry name" value="Glyco_hydro_42_N"/>
</dbReference>
<feature type="domain" description="Glycoside hydrolase family 42 N-terminal" evidence="8">
    <location>
        <begin position="15"/>
        <end position="391"/>
    </location>
</feature>
<evidence type="ECO:0000259" key="8">
    <source>
        <dbReference type="Pfam" id="PF02449"/>
    </source>
</evidence>
<name>A0A1Q2ME78_9BACT</name>
<evidence type="ECO:0000256" key="1">
    <source>
        <dbReference type="ARBA" id="ARBA00001412"/>
    </source>
</evidence>
<dbReference type="EMBL" id="CP019646">
    <property type="protein sequence ID" value="AQQ71006.1"/>
    <property type="molecule type" value="Genomic_DNA"/>
</dbReference>
<dbReference type="Pfam" id="PF08532">
    <property type="entry name" value="Glyco_hydro_42M"/>
    <property type="match status" value="1"/>
</dbReference>
<evidence type="ECO:0000256" key="5">
    <source>
        <dbReference type="ARBA" id="ARBA00022801"/>
    </source>
</evidence>
<evidence type="ECO:0000256" key="2">
    <source>
        <dbReference type="ARBA" id="ARBA00005940"/>
    </source>
</evidence>